<dbReference type="InterPro" id="IPR003358">
    <property type="entry name" value="tRNA_(Gua-N-7)_MeTrfase_Trmb"/>
</dbReference>
<evidence type="ECO:0000313" key="8">
    <source>
        <dbReference type="EMBL" id="RTZ86205.1"/>
    </source>
</evidence>
<evidence type="ECO:0000313" key="9">
    <source>
        <dbReference type="Proteomes" id="UP000287176"/>
    </source>
</evidence>
<evidence type="ECO:0000256" key="5">
    <source>
        <dbReference type="ARBA" id="ARBA00022691"/>
    </source>
</evidence>
<evidence type="ECO:0000256" key="3">
    <source>
        <dbReference type="ARBA" id="ARBA00022603"/>
    </source>
</evidence>
<keyword evidence="4 7" id="KW-0808">Transferase</keyword>
<dbReference type="HAMAP" id="MF_01057">
    <property type="entry name" value="tRNA_methyltr_TrmB"/>
    <property type="match status" value="1"/>
</dbReference>
<dbReference type="PANTHER" id="PTHR23417">
    <property type="entry name" value="3-DEOXY-D-MANNO-OCTULOSONIC-ACID TRANSFERASE/TRNA GUANINE-N 7 - -METHYLTRANSFERASE"/>
    <property type="match status" value="1"/>
</dbReference>
<reference evidence="8 9" key="1">
    <citation type="submission" date="2018-06" db="EMBL/GenBank/DDBJ databases">
        <title>Combined omics and stable isotope probing to characterize newly discovered Mariana Back-Arc vent microbial communities.</title>
        <authorList>
            <person name="Trembath-Reichert E."/>
            <person name="Huber J.A."/>
        </authorList>
    </citation>
    <scope>NUCLEOTIDE SEQUENCE [LARGE SCALE GENOMIC DNA]</scope>
    <source>
        <strain evidence="8">MAG 24</strain>
    </source>
</reference>
<dbReference type="Pfam" id="PF02390">
    <property type="entry name" value="Methyltransf_4"/>
    <property type="match status" value="1"/>
</dbReference>
<comment type="caution">
    <text evidence="7">Lacks conserved residue(s) required for the propagation of feature annotation.</text>
</comment>
<feature type="binding site" evidence="7">
    <location>
        <position position="144"/>
    </location>
    <ligand>
        <name>substrate</name>
    </ligand>
</feature>
<comment type="function">
    <text evidence="2 7">Catalyzes the formation of N(7)-methylguanine at position 46 (m7G46) in tRNA.</text>
</comment>
<dbReference type="InterPro" id="IPR055361">
    <property type="entry name" value="tRNA_methyltr_TrmB_bact"/>
</dbReference>
<feature type="binding site" evidence="7">
    <location>
        <position position="66"/>
    </location>
    <ligand>
        <name>S-adenosyl-L-methionine</name>
        <dbReference type="ChEBI" id="CHEBI:59789"/>
    </ligand>
</feature>
<dbReference type="PROSITE" id="PS51625">
    <property type="entry name" value="SAM_MT_TRMB"/>
    <property type="match status" value="1"/>
</dbReference>
<dbReference type="UniPathway" id="UPA00989"/>
<feature type="binding site" evidence="7">
    <location>
        <position position="91"/>
    </location>
    <ligand>
        <name>S-adenosyl-L-methionine</name>
        <dbReference type="ChEBI" id="CHEBI:59789"/>
    </ligand>
</feature>
<dbReference type="AlphaFoldDB" id="A0A432GRN3"/>
<feature type="binding site" evidence="7">
    <location>
        <position position="176"/>
    </location>
    <ligand>
        <name>substrate</name>
    </ligand>
</feature>
<sequence>MRFRPRNHRDENPEVFAQLVKTNPYMARVYDYPELLIPHPTPENFQQLWDSKKENVPASSGRVHLEIGCGSGRYLIEWAQENPKDAFIGLELRYKRLVLAAKKIEQQTISNILLMREHGEFIDEYLPHNSIDCMHINFPDPWSKKARRKHRILSADFLTKMYPFFRSGGELRFKTDHLEYFETITEILQKLENYKIVEHTTDLQRSNYIENNILTEFEMLFKSKGNPPIGYLLAETL</sequence>
<dbReference type="InterPro" id="IPR029063">
    <property type="entry name" value="SAM-dependent_MTases_sf"/>
</dbReference>
<keyword evidence="3 7" id="KW-0489">Methyltransferase</keyword>
<keyword evidence="6 7" id="KW-0819">tRNA processing</keyword>
<proteinExistence type="inferred from homology"/>
<comment type="catalytic activity">
    <reaction evidence="1 7">
        <text>guanosine(46) in tRNA + S-adenosyl-L-methionine = N(7)-methylguanosine(46) in tRNA + S-adenosyl-L-homocysteine</text>
        <dbReference type="Rhea" id="RHEA:42708"/>
        <dbReference type="Rhea" id="RHEA-COMP:10188"/>
        <dbReference type="Rhea" id="RHEA-COMP:10189"/>
        <dbReference type="ChEBI" id="CHEBI:57856"/>
        <dbReference type="ChEBI" id="CHEBI:59789"/>
        <dbReference type="ChEBI" id="CHEBI:74269"/>
        <dbReference type="ChEBI" id="CHEBI:74480"/>
        <dbReference type="EC" id="2.1.1.33"/>
    </reaction>
</comment>
<gene>
    <name evidence="7 8" type="primary">trmB</name>
    <name evidence="8" type="ORF">DSY94_02075</name>
</gene>
<comment type="pathway">
    <text evidence="7">tRNA modification; N(7)-methylguanine-tRNA biosynthesis.</text>
</comment>
<feature type="binding site" evidence="7">
    <location>
        <position position="140"/>
    </location>
    <ligand>
        <name>S-adenosyl-L-methionine</name>
        <dbReference type="ChEBI" id="CHEBI:59789"/>
    </ligand>
</feature>
<protein>
    <recommendedName>
        <fullName evidence="7">tRNA (guanine-N(7)-)-methyltransferase</fullName>
        <ecNumber evidence="7">2.1.1.33</ecNumber>
    </recommendedName>
    <alternativeName>
        <fullName evidence="7">tRNA (guanine(46)-N(7))-methyltransferase</fullName>
    </alternativeName>
    <alternativeName>
        <fullName evidence="7">tRNA(m7G46)-methyltransferase</fullName>
    </alternativeName>
</protein>
<evidence type="ECO:0000256" key="4">
    <source>
        <dbReference type="ARBA" id="ARBA00022679"/>
    </source>
</evidence>
<keyword evidence="5 7" id="KW-0949">S-adenosyl-L-methionine</keyword>
<dbReference type="NCBIfam" id="TIGR00091">
    <property type="entry name" value="tRNA (guanosine(46)-N7)-methyltransferase TrmB"/>
    <property type="match status" value="1"/>
</dbReference>
<dbReference type="EMBL" id="QNZI01000058">
    <property type="protein sequence ID" value="RTZ86205.1"/>
    <property type="molecule type" value="Genomic_DNA"/>
</dbReference>
<dbReference type="GO" id="GO:0043527">
    <property type="term" value="C:tRNA methyltransferase complex"/>
    <property type="evidence" value="ECO:0007669"/>
    <property type="project" value="TreeGrafter"/>
</dbReference>
<name>A0A432GRN3_9DELT</name>
<dbReference type="SUPFAM" id="SSF53335">
    <property type="entry name" value="S-adenosyl-L-methionine-dependent methyltransferases"/>
    <property type="match status" value="1"/>
</dbReference>
<dbReference type="Gene3D" id="3.40.50.150">
    <property type="entry name" value="Vaccinia Virus protein VP39"/>
    <property type="match status" value="1"/>
</dbReference>
<dbReference type="Proteomes" id="UP000287176">
    <property type="component" value="Unassembled WGS sequence"/>
</dbReference>
<dbReference type="PANTHER" id="PTHR23417:SF14">
    <property type="entry name" value="PENTACOTRIPEPTIDE-REPEAT REGION OF PRORP DOMAIN-CONTAINING PROTEIN"/>
    <property type="match status" value="1"/>
</dbReference>
<dbReference type="NCBIfam" id="NF001080">
    <property type="entry name" value="PRK00121.2-2"/>
    <property type="match status" value="1"/>
</dbReference>
<comment type="caution">
    <text evidence="8">The sequence shown here is derived from an EMBL/GenBank/DDBJ whole genome shotgun (WGS) entry which is preliminary data.</text>
</comment>
<accession>A0A432GRN3</accession>
<evidence type="ECO:0000256" key="2">
    <source>
        <dbReference type="ARBA" id="ARBA00003015"/>
    </source>
</evidence>
<evidence type="ECO:0000256" key="6">
    <source>
        <dbReference type="ARBA" id="ARBA00022694"/>
    </source>
</evidence>
<evidence type="ECO:0000256" key="1">
    <source>
        <dbReference type="ARBA" id="ARBA00000142"/>
    </source>
</evidence>
<dbReference type="GO" id="GO:0008176">
    <property type="term" value="F:tRNA (guanine(46)-N7)-methyltransferase activity"/>
    <property type="evidence" value="ECO:0007669"/>
    <property type="project" value="UniProtKB-UniRule"/>
</dbReference>
<organism evidence="8 9">
    <name type="scientific">SAR324 cluster bacterium</name>
    <dbReference type="NCBI Taxonomy" id="2024889"/>
    <lineage>
        <taxon>Bacteria</taxon>
        <taxon>Deltaproteobacteria</taxon>
        <taxon>SAR324 cluster</taxon>
    </lineage>
</organism>
<evidence type="ECO:0000256" key="7">
    <source>
        <dbReference type="HAMAP-Rule" id="MF_01057"/>
    </source>
</evidence>
<feature type="binding site" evidence="7">
    <location>
        <begin position="215"/>
        <end position="218"/>
    </location>
    <ligand>
        <name>substrate</name>
    </ligand>
</feature>
<comment type="similarity">
    <text evidence="7">Belongs to the class I-like SAM-binding methyltransferase superfamily. TrmB family.</text>
</comment>
<dbReference type="EC" id="2.1.1.33" evidence="7"/>